<protein>
    <submittedName>
        <fullName evidence="1">Uncharacterized protein</fullName>
    </submittedName>
</protein>
<comment type="caution">
    <text evidence="1">The sequence shown here is derived from an EMBL/GenBank/DDBJ whole genome shotgun (WGS) entry which is preliminary data.</text>
</comment>
<feature type="non-terminal residue" evidence="1">
    <location>
        <position position="1"/>
    </location>
</feature>
<sequence length="111" mass="12739">SDSEAAAPVVANRTHEMPPSVSTFEVGGLSFVSSCPLFYLYGRELERLNDNTEILFSNVNYLERCEKKRQAEGRVTGLEYNDQEKKDKMEKMEKHLKTIETNYTLVVSDRD</sequence>
<dbReference type="AlphaFoldDB" id="A0A699QRX0"/>
<accession>A0A699QRX0</accession>
<dbReference type="EMBL" id="BKCJ011036193">
    <property type="protein sequence ID" value="GFC72061.1"/>
    <property type="molecule type" value="Genomic_DNA"/>
</dbReference>
<reference evidence="1" key="1">
    <citation type="journal article" date="2019" name="Sci. Rep.">
        <title>Draft genome of Tanacetum cinerariifolium, the natural source of mosquito coil.</title>
        <authorList>
            <person name="Yamashiro T."/>
            <person name="Shiraishi A."/>
            <person name="Satake H."/>
            <person name="Nakayama K."/>
        </authorList>
    </citation>
    <scope>NUCLEOTIDE SEQUENCE</scope>
</reference>
<gene>
    <name evidence="1" type="ORF">Tci_844031</name>
</gene>
<evidence type="ECO:0000313" key="1">
    <source>
        <dbReference type="EMBL" id="GFC72061.1"/>
    </source>
</evidence>
<feature type="non-terminal residue" evidence="1">
    <location>
        <position position="111"/>
    </location>
</feature>
<name>A0A699QRX0_TANCI</name>
<organism evidence="1">
    <name type="scientific">Tanacetum cinerariifolium</name>
    <name type="common">Dalmatian daisy</name>
    <name type="synonym">Chrysanthemum cinerariifolium</name>
    <dbReference type="NCBI Taxonomy" id="118510"/>
    <lineage>
        <taxon>Eukaryota</taxon>
        <taxon>Viridiplantae</taxon>
        <taxon>Streptophyta</taxon>
        <taxon>Embryophyta</taxon>
        <taxon>Tracheophyta</taxon>
        <taxon>Spermatophyta</taxon>
        <taxon>Magnoliopsida</taxon>
        <taxon>eudicotyledons</taxon>
        <taxon>Gunneridae</taxon>
        <taxon>Pentapetalae</taxon>
        <taxon>asterids</taxon>
        <taxon>campanulids</taxon>
        <taxon>Asterales</taxon>
        <taxon>Asteraceae</taxon>
        <taxon>Asteroideae</taxon>
        <taxon>Anthemideae</taxon>
        <taxon>Anthemidinae</taxon>
        <taxon>Tanacetum</taxon>
    </lineage>
</organism>
<proteinExistence type="predicted"/>